<evidence type="ECO:0000313" key="1">
    <source>
        <dbReference type="EMBL" id="AHG92933.1"/>
    </source>
</evidence>
<evidence type="ECO:0000313" key="2">
    <source>
        <dbReference type="Proteomes" id="UP000019151"/>
    </source>
</evidence>
<geneLocation type="plasmid" evidence="1 2">
    <name>1</name>
</geneLocation>
<reference evidence="1 2" key="1">
    <citation type="journal article" date="2014" name="Genome Announc.">
        <title>Genome Sequence and Methylome of Soil Bacterium Gemmatirosa kalamazoonensis KBS708T, a Member of the Rarely Cultivated Gemmatimonadetes Phylum.</title>
        <authorList>
            <person name="Debruyn J.M."/>
            <person name="Radosevich M."/>
            <person name="Wommack K.E."/>
            <person name="Polson S.W."/>
            <person name="Hauser L.J."/>
            <person name="Fawaz M.N."/>
            <person name="Korlach J."/>
            <person name="Tsai Y.C."/>
        </authorList>
    </citation>
    <scope>NUCLEOTIDE SEQUENCE [LARGE SCALE GENOMIC DNA]</scope>
    <source>
        <strain evidence="1 2">KBS708</strain>
        <plasmid evidence="2">Plasmid 1</plasmid>
    </source>
</reference>
<dbReference type="EMBL" id="CP007129">
    <property type="protein sequence ID" value="AHG92933.1"/>
    <property type="molecule type" value="Genomic_DNA"/>
</dbReference>
<dbReference type="RefSeq" id="WP_148306572.1">
    <property type="nucleotide sequence ID" value="NZ_CP007129.1"/>
</dbReference>
<protein>
    <submittedName>
        <fullName evidence="1">Uncharacterized protein</fullName>
    </submittedName>
</protein>
<name>W0RTM0_9BACT</name>
<dbReference type="KEGG" id="gba:J421_5398"/>
<organism evidence="1 2">
    <name type="scientific">Gemmatirosa kalamazoonensis</name>
    <dbReference type="NCBI Taxonomy" id="861299"/>
    <lineage>
        <taxon>Bacteria</taxon>
        <taxon>Pseudomonadati</taxon>
        <taxon>Gemmatimonadota</taxon>
        <taxon>Gemmatimonadia</taxon>
        <taxon>Gemmatimonadales</taxon>
        <taxon>Gemmatimonadaceae</taxon>
        <taxon>Gemmatirosa</taxon>
    </lineage>
</organism>
<keyword evidence="1" id="KW-0614">Plasmid</keyword>
<keyword evidence="2" id="KW-1185">Reference proteome</keyword>
<dbReference type="AlphaFoldDB" id="W0RTM0"/>
<accession>W0RTM0</accession>
<proteinExistence type="predicted"/>
<gene>
    <name evidence="1" type="ORF">J421_5398</name>
</gene>
<sequence length="104" mass="12179">MYLIRDIMYCKPGKVRPMVEKFIALSKLSERVGMPRMKVMTDFCAEQYWTVVSEMEVEDLQQFAQMMSSPPQGSAEDMKQFDEVMKGYHDLVDHGKREIYKVEG</sequence>
<dbReference type="Proteomes" id="UP000019151">
    <property type="component" value="Plasmid 1"/>
</dbReference>
<dbReference type="HOGENOM" id="CLU_2246096_0_0_0"/>
<dbReference type="InParanoid" id="W0RTM0"/>